<proteinExistence type="predicted"/>
<organism evidence="1 2">
    <name type="scientific">Eragrostis curvula</name>
    <name type="common">weeping love grass</name>
    <dbReference type="NCBI Taxonomy" id="38414"/>
    <lineage>
        <taxon>Eukaryota</taxon>
        <taxon>Viridiplantae</taxon>
        <taxon>Streptophyta</taxon>
        <taxon>Embryophyta</taxon>
        <taxon>Tracheophyta</taxon>
        <taxon>Spermatophyta</taxon>
        <taxon>Magnoliopsida</taxon>
        <taxon>Liliopsida</taxon>
        <taxon>Poales</taxon>
        <taxon>Poaceae</taxon>
        <taxon>PACMAD clade</taxon>
        <taxon>Chloridoideae</taxon>
        <taxon>Eragrostideae</taxon>
        <taxon>Eragrostidinae</taxon>
        <taxon>Eragrostis</taxon>
    </lineage>
</organism>
<comment type="caution">
    <text evidence="1">The sequence shown here is derived from an EMBL/GenBank/DDBJ whole genome shotgun (WGS) entry which is preliminary data.</text>
</comment>
<keyword evidence="2" id="KW-1185">Reference proteome</keyword>
<gene>
    <name evidence="1" type="ORF">EJB05_02608</name>
</gene>
<dbReference type="EMBL" id="RWGY01000002">
    <property type="protein sequence ID" value="TVU51199.1"/>
    <property type="molecule type" value="Genomic_DNA"/>
</dbReference>
<accession>A0A5J9WSH3</accession>
<sequence>MYEYEVQAMEIYSSETNKWILKESSWGTWWVLFMGRMTYLNGLLHFNIPYNAVASVDTNGESWRVTHVPPRGDDNRCVLLGASQGHLFYMDANDPCAELSIYVLEDQSSEQWTFQRTIRP</sequence>
<reference evidence="1 2" key="1">
    <citation type="journal article" date="2019" name="Sci. Rep.">
        <title>A high-quality genome of Eragrostis curvula grass provides insights into Poaceae evolution and supports new strategies to enhance forage quality.</title>
        <authorList>
            <person name="Carballo J."/>
            <person name="Santos B.A.C.M."/>
            <person name="Zappacosta D."/>
            <person name="Garbus I."/>
            <person name="Selva J.P."/>
            <person name="Gallo C.A."/>
            <person name="Diaz A."/>
            <person name="Albertini E."/>
            <person name="Caccamo M."/>
            <person name="Echenique V."/>
        </authorList>
    </citation>
    <scope>NUCLEOTIDE SEQUENCE [LARGE SCALE GENOMIC DNA]</scope>
    <source>
        <strain evidence="2">cv. Victoria</strain>
        <tissue evidence="1">Leaf</tissue>
    </source>
</reference>
<dbReference type="Proteomes" id="UP000324897">
    <property type="component" value="Chromosome 6"/>
</dbReference>
<dbReference type="Gramene" id="TVU51199">
    <property type="protein sequence ID" value="TVU51199"/>
    <property type="gene ID" value="EJB05_02608"/>
</dbReference>
<evidence type="ECO:0000313" key="2">
    <source>
        <dbReference type="Proteomes" id="UP000324897"/>
    </source>
</evidence>
<protein>
    <recommendedName>
        <fullName evidence="3">F-box associated domain-containing protein</fullName>
    </recommendedName>
</protein>
<dbReference type="PANTHER" id="PTHR35546:SF80">
    <property type="entry name" value="F-BOX DOMAIN CONTAINING PROTEIN EXPRESSED"/>
    <property type="match status" value="1"/>
</dbReference>
<dbReference type="PANTHER" id="PTHR35546">
    <property type="entry name" value="F-BOX PROTEIN INTERACTION DOMAIN PROTEIN-RELATED"/>
    <property type="match status" value="1"/>
</dbReference>
<evidence type="ECO:0000313" key="1">
    <source>
        <dbReference type="EMBL" id="TVU51199.1"/>
    </source>
</evidence>
<dbReference type="AlphaFoldDB" id="A0A5J9WSH3"/>
<dbReference type="OrthoDB" id="680936at2759"/>
<name>A0A5J9WSH3_9POAL</name>
<evidence type="ECO:0008006" key="3">
    <source>
        <dbReference type="Google" id="ProtNLM"/>
    </source>
</evidence>
<dbReference type="InterPro" id="IPR055290">
    <property type="entry name" value="At3g26010-like"/>
</dbReference>
<feature type="non-terminal residue" evidence="1">
    <location>
        <position position="1"/>
    </location>
</feature>